<dbReference type="InterPro" id="IPR054612">
    <property type="entry name" value="Phage_capsid-like_C"/>
</dbReference>
<dbReference type="Gene3D" id="3.30.2320.10">
    <property type="entry name" value="hypothetical protein PF0899 domain"/>
    <property type="match status" value="1"/>
</dbReference>
<keyword evidence="2" id="KW-0175">Coiled coil</keyword>
<dbReference type="Pfam" id="PF05065">
    <property type="entry name" value="Phage_capsid"/>
    <property type="match status" value="1"/>
</dbReference>
<dbReference type="Proteomes" id="UP000886884">
    <property type="component" value="Unassembled WGS sequence"/>
</dbReference>
<reference evidence="4" key="1">
    <citation type="submission" date="2020-10" db="EMBL/GenBank/DDBJ databases">
        <authorList>
            <person name="Gilroy R."/>
        </authorList>
    </citation>
    <scope>NUCLEOTIDE SEQUENCE</scope>
    <source>
        <strain evidence="4">CHK183-6373</strain>
    </source>
</reference>
<evidence type="ECO:0000313" key="5">
    <source>
        <dbReference type="Proteomes" id="UP000886884"/>
    </source>
</evidence>
<proteinExistence type="predicted"/>
<dbReference type="SUPFAM" id="SSF56563">
    <property type="entry name" value="Major capsid protein gp5"/>
    <property type="match status" value="1"/>
</dbReference>
<feature type="domain" description="Phage capsid-like C-terminal" evidence="3">
    <location>
        <begin position="145"/>
        <end position="419"/>
    </location>
</feature>
<dbReference type="AlphaFoldDB" id="A0A9D1P9K4"/>
<dbReference type="InterPro" id="IPR024455">
    <property type="entry name" value="Phage_capsid"/>
</dbReference>
<evidence type="ECO:0000256" key="2">
    <source>
        <dbReference type="SAM" id="Coils"/>
    </source>
</evidence>
<accession>A0A9D1P9K4</accession>
<dbReference type="NCBIfam" id="TIGR01554">
    <property type="entry name" value="major_cap_HK97"/>
    <property type="match status" value="1"/>
</dbReference>
<name>A0A9D1P9K4_9FIRM</name>
<gene>
    <name evidence="4" type="ORF">IAA64_13765</name>
</gene>
<comment type="subcellular location">
    <subcellularLocation>
        <location evidence="1">Virion</location>
    </subcellularLocation>
</comment>
<dbReference type="Gene3D" id="3.30.2400.10">
    <property type="entry name" value="Major capsid protein gp5"/>
    <property type="match status" value="1"/>
</dbReference>
<organism evidence="4 5">
    <name type="scientific">Candidatus Ornithocaccomicrobium faecavium</name>
    <dbReference type="NCBI Taxonomy" id="2840890"/>
    <lineage>
        <taxon>Bacteria</taxon>
        <taxon>Bacillati</taxon>
        <taxon>Bacillota</taxon>
        <taxon>Clostridia</taxon>
        <taxon>Candidatus Ornithocaccomicrobium</taxon>
    </lineage>
</organism>
<reference evidence="4" key="2">
    <citation type="journal article" date="2021" name="PeerJ">
        <title>Extensive microbial diversity within the chicken gut microbiome revealed by metagenomics and culture.</title>
        <authorList>
            <person name="Gilroy R."/>
            <person name="Ravi A."/>
            <person name="Getino M."/>
            <person name="Pursley I."/>
            <person name="Horton D.L."/>
            <person name="Alikhan N.F."/>
            <person name="Baker D."/>
            <person name="Gharbi K."/>
            <person name="Hall N."/>
            <person name="Watson M."/>
            <person name="Adriaenssens E.M."/>
            <person name="Foster-Nyarko E."/>
            <person name="Jarju S."/>
            <person name="Secka A."/>
            <person name="Antonio M."/>
            <person name="Oren A."/>
            <person name="Chaudhuri R.R."/>
            <person name="La Ragione R."/>
            <person name="Hildebrand F."/>
            <person name="Pallen M.J."/>
        </authorList>
    </citation>
    <scope>NUCLEOTIDE SEQUENCE</scope>
    <source>
        <strain evidence="4">CHK183-6373</strain>
    </source>
</reference>
<comment type="caution">
    <text evidence="4">The sequence shown here is derived from an EMBL/GenBank/DDBJ whole genome shotgun (WGS) entry which is preliminary data.</text>
</comment>
<feature type="coiled-coil region" evidence="2">
    <location>
        <begin position="12"/>
        <end position="74"/>
    </location>
</feature>
<evidence type="ECO:0000313" key="4">
    <source>
        <dbReference type="EMBL" id="HIV29025.1"/>
    </source>
</evidence>
<sequence>MNDKKEDEPMTLNELQNNIRELGGQIRAAAAALSAAAADPNASTGSLTTQRDALNALNERMAALQAAYNAQYEAETNGLPAGAQGTPSQQERTLRDILKSNEYARAFASAVRCGARPGRPMMDEKHKVLYDALTIAGGSPAGEDGGFLVPEDIDNTIRELRRDFSPLADLFNVEAVSSNSGWRVVDTAPTAGMTALTSEVPSAGIAQDDQPAFAKVTYSLTTYGLIVPVSNELANDEAANLFGYLARWFAKKQILTENALLKAALDTLSAGQVAATDNAVDALKGALNKELDPAVSAMAVVLCNQDAFNYLDMQKDENGRPLLQPDPTSATSMLFKGRRVHVVSNALLPTRTVSTTGSTKGDYYPVYVGDFKEFATLFVRQPLEVVSTDIGGNAFRTNSIEVRGISRMAVSTFDTAAAVRKEIFIAAT</sequence>
<protein>
    <submittedName>
        <fullName evidence="4">Phage major capsid protein</fullName>
    </submittedName>
</protein>
<dbReference type="EMBL" id="DVOT01000246">
    <property type="protein sequence ID" value="HIV29025.1"/>
    <property type="molecule type" value="Genomic_DNA"/>
</dbReference>
<evidence type="ECO:0000256" key="1">
    <source>
        <dbReference type="ARBA" id="ARBA00004328"/>
    </source>
</evidence>
<evidence type="ECO:0000259" key="3">
    <source>
        <dbReference type="Pfam" id="PF05065"/>
    </source>
</evidence>